<evidence type="ECO:0000259" key="1">
    <source>
        <dbReference type="PROSITE" id="PS50994"/>
    </source>
</evidence>
<dbReference type="InterPro" id="IPR025948">
    <property type="entry name" value="HTH-like_dom"/>
</dbReference>
<dbReference type="GO" id="GO:0015074">
    <property type="term" value="P:DNA integration"/>
    <property type="evidence" value="ECO:0007669"/>
    <property type="project" value="InterPro"/>
</dbReference>
<dbReference type="InterPro" id="IPR012337">
    <property type="entry name" value="RNaseH-like_sf"/>
</dbReference>
<dbReference type="InterPro" id="IPR048020">
    <property type="entry name" value="Transpos_IS3"/>
</dbReference>
<dbReference type="PROSITE" id="PS50994">
    <property type="entry name" value="INTEGRASE"/>
    <property type="match status" value="1"/>
</dbReference>
<name>A0A0G0L729_9BACT</name>
<proteinExistence type="predicted"/>
<accession>A0A0G0L729</accession>
<dbReference type="NCBIfam" id="NF033516">
    <property type="entry name" value="transpos_IS3"/>
    <property type="match status" value="1"/>
</dbReference>
<dbReference type="GO" id="GO:0003676">
    <property type="term" value="F:nucleic acid binding"/>
    <property type="evidence" value="ECO:0007669"/>
    <property type="project" value="InterPro"/>
</dbReference>
<evidence type="ECO:0000313" key="2">
    <source>
        <dbReference type="EMBL" id="KKQ87838.1"/>
    </source>
</evidence>
<dbReference type="PANTHER" id="PTHR46889:SF4">
    <property type="entry name" value="TRANSPOSASE INSO FOR INSERTION SEQUENCE ELEMENT IS911B-RELATED"/>
    <property type="match status" value="1"/>
</dbReference>
<dbReference type="Pfam" id="PF13276">
    <property type="entry name" value="HTH_21"/>
    <property type="match status" value="1"/>
</dbReference>
<sequence length="278" mass="32422">MAIVKELASYGVATCCQLIGLARSSYYDKVDKPKSEDRFLAKYQHLKNLIKKIIKQNQAYGFRRIQAELRDKHKIILNHKPLQKLLKLWGLSLRRNIKKPDKSGIQEILDYLGVKANLLKTIGHILPFSLIYTDMTEIVYAQGKLYLIAYLDHTTKKILGFALSNHPDTSLALKAYQMMKLTLKRELKRLDLKLKEIVIHQDQGSIYTSYQYVDQLLKDSFTLSYSRKGTPTDNPEMESFNGRFKTENNQIFIEASNEREAIKLVKEQINYYNQKRRL</sequence>
<dbReference type="InterPro" id="IPR001584">
    <property type="entry name" value="Integrase_cat-core"/>
</dbReference>
<dbReference type="InterPro" id="IPR050900">
    <property type="entry name" value="Transposase_IS3/IS150/IS904"/>
</dbReference>
<dbReference type="EMBL" id="LBVO01000046">
    <property type="protein sequence ID" value="KKQ87838.1"/>
    <property type="molecule type" value="Genomic_DNA"/>
</dbReference>
<gene>
    <name evidence="2" type="ORF">UT11_C0046G0003</name>
</gene>
<dbReference type="InterPro" id="IPR036397">
    <property type="entry name" value="RNaseH_sf"/>
</dbReference>
<comment type="caution">
    <text evidence="2">The sequence shown here is derived from an EMBL/GenBank/DDBJ whole genome shotgun (WGS) entry which is preliminary data.</text>
</comment>
<feature type="domain" description="Integrase catalytic" evidence="1">
    <location>
        <begin position="123"/>
        <end position="278"/>
    </location>
</feature>
<dbReference type="Proteomes" id="UP000033934">
    <property type="component" value="Unassembled WGS sequence"/>
</dbReference>
<dbReference type="AlphaFoldDB" id="A0A0G0L729"/>
<dbReference type="Gene3D" id="3.30.420.10">
    <property type="entry name" value="Ribonuclease H-like superfamily/Ribonuclease H"/>
    <property type="match status" value="1"/>
</dbReference>
<reference evidence="2 3" key="1">
    <citation type="journal article" date="2015" name="Nature">
        <title>rRNA introns, odd ribosomes, and small enigmatic genomes across a large radiation of phyla.</title>
        <authorList>
            <person name="Brown C.T."/>
            <person name="Hug L.A."/>
            <person name="Thomas B.C."/>
            <person name="Sharon I."/>
            <person name="Castelle C.J."/>
            <person name="Singh A."/>
            <person name="Wilkins M.J."/>
            <person name="Williams K.H."/>
            <person name="Banfield J.F."/>
        </authorList>
    </citation>
    <scope>NUCLEOTIDE SEQUENCE [LARGE SCALE GENOMIC DNA]</scope>
</reference>
<dbReference type="PANTHER" id="PTHR46889">
    <property type="entry name" value="TRANSPOSASE INSF FOR INSERTION SEQUENCE IS3B-RELATED"/>
    <property type="match status" value="1"/>
</dbReference>
<dbReference type="SUPFAM" id="SSF53098">
    <property type="entry name" value="Ribonuclease H-like"/>
    <property type="match status" value="1"/>
</dbReference>
<protein>
    <submittedName>
        <fullName evidence="2">Integrase</fullName>
    </submittedName>
</protein>
<dbReference type="Pfam" id="PF00665">
    <property type="entry name" value="rve"/>
    <property type="match status" value="1"/>
</dbReference>
<organism evidence="2 3">
    <name type="scientific">Berkelbacteria bacterium GW2011_GWA2_38_9</name>
    <dbReference type="NCBI Taxonomy" id="1618334"/>
    <lineage>
        <taxon>Bacteria</taxon>
        <taxon>Candidatus Berkelbacteria</taxon>
    </lineage>
</organism>
<evidence type="ECO:0000313" key="3">
    <source>
        <dbReference type="Proteomes" id="UP000033934"/>
    </source>
</evidence>